<evidence type="ECO:0000313" key="2">
    <source>
        <dbReference type="Proteomes" id="UP000650533"/>
    </source>
</evidence>
<evidence type="ECO:0000313" key="1">
    <source>
        <dbReference type="EMBL" id="QRW17873.1"/>
    </source>
</evidence>
<reference evidence="1" key="1">
    <citation type="submission" date="2020-05" db="EMBL/GenBank/DDBJ databases">
        <title>Evolutionary and genomic comparisons of hybrid uninucleate and nonhybrid Rhizoctonia fungi.</title>
        <authorList>
            <person name="Li C."/>
            <person name="Chen X."/>
        </authorList>
    </citation>
    <scope>NUCLEOTIDE SEQUENCE</scope>
    <source>
        <strain evidence="1">AG-1 IA</strain>
    </source>
</reference>
<dbReference type="EMBL" id="CP059660">
    <property type="protein sequence ID" value="QRW17873.1"/>
    <property type="molecule type" value="Genomic_DNA"/>
</dbReference>
<protein>
    <submittedName>
        <fullName evidence="1">Uncharacterized protein</fullName>
    </submittedName>
</protein>
<gene>
    <name evidence="1" type="ORF">RhiXN_02797</name>
</gene>
<dbReference type="GeneID" id="67025077"/>
<dbReference type="RefSeq" id="XP_043178110.1">
    <property type="nucleotide sequence ID" value="XM_043322614.1"/>
</dbReference>
<accession>A0A8H8NT54</accession>
<proteinExistence type="predicted"/>
<dbReference type="Proteomes" id="UP000650533">
    <property type="component" value="Chromosome 3"/>
</dbReference>
<name>A0A8H8NT54_9AGAM</name>
<dbReference type="KEGG" id="rsx:RhiXN_02797"/>
<sequence length="432" mass="48900">MGYSISQPKQYTPPTVKPVVFSIEIFELVADYLFEVSPFILQSNKEPEMICCRKPPWEEVSGFMNASSALHSIGMVRWVSVLSIHTPQDWHTALRYRDSVRELNCLDGCFNTTESGTVLAHFRRLYTISIDSHSDIQRSADTGRFSYYTLLTTLPSSVLRLHVKNAHSPAINIINVVKRYAPNLEELWLGRCTMFNRSPACGFWSAFPLEHNSYIALEGTDDYAHSLAQELQPLQRLTTLYTGIYMAPSDIVLAHRVFHTRQSIAPQEINWEHAVVMQEGIQGIQAEHSVAQEIVSLRRLKQLRLGVYLVPSATVLAHRAYHLREVAAPVPVNWQQALIDSGQQPAVNEPPDEPLLIEFYHRDEEAESKFGPDTCSFCRDGFYEQSRALERSASAVMKAMVPSLESVEWMDWFSPYHLGVSRCDVGPGAARV</sequence>
<dbReference type="AlphaFoldDB" id="A0A8H8NT54"/>
<organism evidence="1 2">
    <name type="scientific">Rhizoctonia solani</name>
    <dbReference type="NCBI Taxonomy" id="456999"/>
    <lineage>
        <taxon>Eukaryota</taxon>
        <taxon>Fungi</taxon>
        <taxon>Dikarya</taxon>
        <taxon>Basidiomycota</taxon>
        <taxon>Agaricomycotina</taxon>
        <taxon>Agaricomycetes</taxon>
        <taxon>Cantharellales</taxon>
        <taxon>Ceratobasidiaceae</taxon>
        <taxon>Rhizoctonia</taxon>
    </lineage>
</organism>